<sequence length="88" mass="9746">MFPQDCCLIPESPFRLEGKGELLEFIEKRLKENGHMVIVVAEGAGQALTAESMRSVDHQDASGNKLLLDVGLWLSQKIKVGSIVFTQF</sequence>
<dbReference type="Proteomes" id="UP000287651">
    <property type="component" value="Unassembled WGS sequence"/>
</dbReference>
<organism evidence="2 3">
    <name type="scientific">Ensete ventricosum</name>
    <name type="common">Abyssinian banana</name>
    <name type="synonym">Musa ensete</name>
    <dbReference type="NCBI Taxonomy" id="4639"/>
    <lineage>
        <taxon>Eukaryota</taxon>
        <taxon>Viridiplantae</taxon>
        <taxon>Streptophyta</taxon>
        <taxon>Embryophyta</taxon>
        <taxon>Tracheophyta</taxon>
        <taxon>Spermatophyta</taxon>
        <taxon>Magnoliopsida</taxon>
        <taxon>Liliopsida</taxon>
        <taxon>Zingiberales</taxon>
        <taxon>Musaceae</taxon>
        <taxon>Ensete</taxon>
    </lineage>
</organism>
<name>A0A426XIN9_ENSVE</name>
<dbReference type="PANTHER" id="PTHR45770">
    <property type="entry name" value="ATP-DEPENDENT 6-PHOSPHOFRUCTOKINASE 1"/>
    <property type="match status" value="1"/>
</dbReference>
<keyword evidence="1" id="KW-0021">Allosteric enzyme</keyword>
<proteinExistence type="predicted"/>
<dbReference type="Gene3D" id="3.40.50.460">
    <property type="entry name" value="Phosphofructokinase domain"/>
    <property type="match status" value="1"/>
</dbReference>
<evidence type="ECO:0008006" key="4">
    <source>
        <dbReference type="Google" id="ProtNLM"/>
    </source>
</evidence>
<dbReference type="EMBL" id="AMZH03020294">
    <property type="protein sequence ID" value="RRT39313.1"/>
    <property type="molecule type" value="Genomic_DNA"/>
</dbReference>
<dbReference type="GO" id="GO:0003872">
    <property type="term" value="F:6-phosphofructokinase activity"/>
    <property type="evidence" value="ECO:0007669"/>
    <property type="project" value="InterPro"/>
</dbReference>
<comment type="caution">
    <text evidence="2">The sequence shown here is derived from an EMBL/GenBank/DDBJ whole genome shotgun (WGS) entry which is preliminary data.</text>
</comment>
<protein>
    <recommendedName>
        <fullName evidence="4">Phosphofructokinase domain-containing protein</fullName>
    </recommendedName>
</protein>
<accession>A0A426XIN9</accession>
<evidence type="ECO:0000313" key="2">
    <source>
        <dbReference type="EMBL" id="RRT39313.1"/>
    </source>
</evidence>
<dbReference type="InterPro" id="IPR035966">
    <property type="entry name" value="PKF_sf"/>
</dbReference>
<evidence type="ECO:0000313" key="3">
    <source>
        <dbReference type="Proteomes" id="UP000287651"/>
    </source>
</evidence>
<dbReference type="InterPro" id="IPR050929">
    <property type="entry name" value="PFKA"/>
</dbReference>
<gene>
    <name evidence="2" type="ORF">B296_00040385</name>
</gene>
<dbReference type="AlphaFoldDB" id="A0A426XIN9"/>
<reference evidence="2 3" key="1">
    <citation type="journal article" date="2014" name="Agronomy (Basel)">
        <title>A Draft Genome Sequence for Ensete ventricosum, the Drought-Tolerant Tree Against Hunger.</title>
        <authorList>
            <person name="Harrison J."/>
            <person name="Moore K.A."/>
            <person name="Paszkiewicz K."/>
            <person name="Jones T."/>
            <person name="Grant M."/>
            <person name="Ambacheew D."/>
            <person name="Muzemil S."/>
            <person name="Studholme D.J."/>
        </authorList>
    </citation>
    <scope>NUCLEOTIDE SEQUENCE [LARGE SCALE GENOMIC DNA]</scope>
</reference>
<dbReference type="SUPFAM" id="SSF53784">
    <property type="entry name" value="Phosphofructokinase"/>
    <property type="match status" value="1"/>
</dbReference>
<evidence type="ECO:0000256" key="1">
    <source>
        <dbReference type="ARBA" id="ARBA00022533"/>
    </source>
</evidence>